<dbReference type="CDD" id="cd00093">
    <property type="entry name" value="HTH_XRE"/>
    <property type="match status" value="1"/>
</dbReference>
<protein>
    <submittedName>
        <fullName evidence="4">Helix-turn-helix transcriptional regulator</fullName>
    </submittedName>
</protein>
<dbReference type="InterPro" id="IPR010982">
    <property type="entry name" value="Lambda_DNA-bd_dom_sf"/>
</dbReference>
<dbReference type="SMART" id="SM00530">
    <property type="entry name" value="HTH_XRE"/>
    <property type="match status" value="2"/>
</dbReference>
<feature type="domain" description="HTH cro/C1-type" evidence="2">
    <location>
        <begin position="125"/>
        <end position="180"/>
    </location>
</feature>
<dbReference type="EMBL" id="CP102515">
    <property type="protein sequence ID" value="UUY52520.1"/>
    <property type="molecule type" value="Genomic_DNA"/>
</dbReference>
<keyword evidence="4" id="KW-0614">Plasmid</keyword>
<geneLocation type="plasmid" evidence="4 5">
    <name>unnamed1</name>
</geneLocation>
<organism evidence="4 5">
    <name type="scientific">Streptomyces yangpuensis</name>
    <dbReference type="NCBI Taxonomy" id="1648182"/>
    <lineage>
        <taxon>Bacteria</taxon>
        <taxon>Bacillati</taxon>
        <taxon>Actinomycetota</taxon>
        <taxon>Actinomycetes</taxon>
        <taxon>Kitasatosporales</taxon>
        <taxon>Streptomycetaceae</taxon>
        <taxon>Streptomyces</taxon>
    </lineage>
</organism>
<evidence type="ECO:0000259" key="2">
    <source>
        <dbReference type="PROSITE" id="PS50943"/>
    </source>
</evidence>
<proteinExistence type="predicted"/>
<feature type="compositionally biased region" description="Pro residues" evidence="1">
    <location>
        <begin position="211"/>
        <end position="230"/>
    </location>
</feature>
<dbReference type="InterPro" id="IPR001387">
    <property type="entry name" value="Cro/C1-type_HTH"/>
</dbReference>
<dbReference type="GeneID" id="95578803"/>
<evidence type="ECO:0000256" key="1">
    <source>
        <dbReference type="SAM" id="MobiDB-lite"/>
    </source>
</evidence>
<name>A0ABY5QA45_9ACTN</name>
<feature type="compositionally biased region" description="Basic and acidic residues" evidence="1">
    <location>
        <begin position="187"/>
        <end position="196"/>
    </location>
</feature>
<feature type="compositionally biased region" description="Low complexity" evidence="1">
    <location>
        <begin position="197"/>
        <end position="210"/>
    </location>
</feature>
<dbReference type="EMBL" id="CP102515">
    <property type="protein sequence ID" value="UUY52255.1"/>
    <property type="molecule type" value="Genomic_DNA"/>
</dbReference>
<feature type="region of interest" description="Disordered" evidence="1">
    <location>
        <begin position="313"/>
        <end position="354"/>
    </location>
</feature>
<gene>
    <name evidence="3" type="ORF">NRK68_33765</name>
    <name evidence="4" type="ORF">NRK68_35270</name>
</gene>
<accession>A0ABY5QA45</accession>
<feature type="compositionally biased region" description="Basic residues" evidence="1">
    <location>
        <begin position="92"/>
        <end position="106"/>
    </location>
</feature>
<keyword evidence="5" id="KW-1185">Reference proteome</keyword>
<dbReference type="PROSITE" id="PS50943">
    <property type="entry name" value="HTH_CROC1"/>
    <property type="match status" value="1"/>
</dbReference>
<evidence type="ECO:0000313" key="5">
    <source>
        <dbReference type="Proteomes" id="UP001057738"/>
    </source>
</evidence>
<feature type="region of interest" description="Disordered" evidence="1">
    <location>
        <begin position="187"/>
        <end position="245"/>
    </location>
</feature>
<evidence type="ECO:0000313" key="3">
    <source>
        <dbReference type="EMBL" id="UUY52255.1"/>
    </source>
</evidence>
<sequence length="354" mass="37320">MQATQTVTSEAAELVNELRRLRAANGNPSLRMISEFAQGRISAATLSRLFSGRILPHEETATAAADALLRIGRVPPPERARATKHVAELYGKARRAQRARSHRRVPRPREAGQPGSSLEDLQHELWELIRSHGLTLREISHHLSWSRSALSEALNHPTRPPSLAMVQGIARLCEVSPEPLLQALRRADQDRARAEEASAASTAAARQEPAPTTPPPGAMPDPGPAPPPSAAPSSTRVPPARGPGTGAWLAQASLMDILVQAAATRPPAEIAALVTGLKAGGEPGLAARIVQEAAGTRSADDVTALALALLAQAPNPTPTPAQPGTPLGNPFPGSTTAHAPRNPGRRGWLLDEDD</sequence>
<dbReference type="Gene3D" id="1.10.260.40">
    <property type="entry name" value="lambda repressor-like DNA-binding domains"/>
    <property type="match status" value="1"/>
</dbReference>
<dbReference type="RefSeq" id="WP_257857996.1">
    <property type="nucleotide sequence ID" value="NZ_CP102515.1"/>
</dbReference>
<evidence type="ECO:0000313" key="4">
    <source>
        <dbReference type="EMBL" id="UUY52520.1"/>
    </source>
</evidence>
<reference evidence="4" key="1">
    <citation type="submission" date="2022-08" db="EMBL/GenBank/DDBJ databases">
        <authorList>
            <person name="Tian L."/>
        </authorList>
    </citation>
    <scope>NUCLEOTIDE SEQUENCE</scope>
    <source>
        <strain evidence="4">CM253</strain>
        <plasmid evidence="4">unnamed1</plasmid>
    </source>
</reference>
<dbReference type="SUPFAM" id="SSF47413">
    <property type="entry name" value="lambda repressor-like DNA-binding domains"/>
    <property type="match status" value="1"/>
</dbReference>
<feature type="region of interest" description="Disordered" evidence="1">
    <location>
        <begin position="92"/>
        <end position="118"/>
    </location>
</feature>
<dbReference type="Proteomes" id="UP001057738">
    <property type="component" value="Plasmid unnamed1"/>
</dbReference>